<dbReference type="Proteomes" id="UP000799770">
    <property type="component" value="Unassembled WGS sequence"/>
</dbReference>
<name>A0A6A5Z5Q4_9PLEO</name>
<evidence type="ECO:0000313" key="2">
    <source>
        <dbReference type="EMBL" id="KAF2113651.1"/>
    </source>
</evidence>
<feature type="region of interest" description="Disordered" evidence="1">
    <location>
        <begin position="1"/>
        <end position="79"/>
    </location>
</feature>
<evidence type="ECO:0008006" key="4">
    <source>
        <dbReference type="Google" id="ProtNLM"/>
    </source>
</evidence>
<dbReference type="SUPFAM" id="SSF53067">
    <property type="entry name" value="Actin-like ATPase domain"/>
    <property type="match status" value="2"/>
</dbReference>
<feature type="compositionally biased region" description="Pro residues" evidence="1">
    <location>
        <begin position="21"/>
        <end position="31"/>
    </location>
</feature>
<keyword evidence="3" id="KW-1185">Reference proteome</keyword>
<evidence type="ECO:0000256" key="1">
    <source>
        <dbReference type="SAM" id="MobiDB-lite"/>
    </source>
</evidence>
<feature type="compositionally biased region" description="Low complexity" evidence="1">
    <location>
        <begin position="59"/>
        <end position="71"/>
    </location>
</feature>
<dbReference type="CDD" id="cd10170">
    <property type="entry name" value="ASKHA_NBD_HSP70"/>
    <property type="match status" value="1"/>
</dbReference>
<reference evidence="2" key="1">
    <citation type="journal article" date="2020" name="Stud. Mycol.">
        <title>101 Dothideomycetes genomes: a test case for predicting lifestyles and emergence of pathogens.</title>
        <authorList>
            <person name="Haridas S."/>
            <person name="Albert R."/>
            <person name="Binder M."/>
            <person name="Bloem J."/>
            <person name="Labutti K."/>
            <person name="Salamov A."/>
            <person name="Andreopoulos B."/>
            <person name="Baker S."/>
            <person name="Barry K."/>
            <person name="Bills G."/>
            <person name="Bluhm B."/>
            <person name="Cannon C."/>
            <person name="Castanera R."/>
            <person name="Culley D."/>
            <person name="Daum C."/>
            <person name="Ezra D."/>
            <person name="Gonzalez J."/>
            <person name="Henrissat B."/>
            <person name="Kuo A."/>
            <person name="Liang C."/>
            <person name="Lipzen A."/>
            <person name="Lutzoni F."/>
            <person name="Magnuson J."/>
            <person name="Mondo S."/>
            <person name="Nolan M."/>
            <person name="Ohm R."/>
            <person name="Pangilinan J."/>
            <person name="Park H.-J."/>
            <person name="Ramirez L."/>
            <person name="Alfaro M."/>
            <person name="Sun H."/>
            <person name="Tritt A."/>
            <person name="Yoshinaga Y."/>
            <person name="Zwiers L.-H."/>
            <person name="Turgeon B."/>
            <person name="Goodwin S."/>
            <person name="Spatafora J."/>
            <person name="Crous P."/>
            <person name="Grigoriev I."/>
        </authorList>
    </citation>
    <scope>NUCLEOTIDE SEQUENCE</scope>
    <source>
        <strain evidence="2">CBS 627.86</strain>
    </source>
</reference>
<proteinExistence type="predicted"/>
<dbReference type="PANTHER" id="PTHR14187">
    <property type="entry name" value="ALPHA KINASE/ELONGATION FACTOR 2 KINASE"/>
    <property type="match status" value="1"/>
</dbReference>
<accession>A0A6A5Z5Q4</accession>
<organism evidence="2 3">
    <name type="scientific">Lophiotrema nucula</name>
    <dbReference type="NCBI Taxonomy" id="690887"/>
    <lineage>
        <taxon>Eukaryota</taxon>
        <taxon>Fungi</taxon>
        <taxon>Dikarya</taxon>
        <taxon>Ascomycota</taxon>
        <taxon>Pezizomycotina</taxon>
        <taxon>Dothideomycetes</taxon>
        <taxon>Pleosporomycetidae</taxon>
        <taxon>Pleosporales</taxon>
        <taxon>Lophiotremataceae</taxon>
        <taxon>Lophiotrema</taxon>
    </lineage>
</organism>
<sequence length="676" mass="75240">MAEDIQDQPMYRVTTPSSPSRAPPPVPPPIPSSQSEITLRRPSPYALGPSAQSSHSRYSSLASPRSQASSRTSYSTGGQERDQVLNIGIDFGTTYSGVAWTISGSNPKVEVVTSWPNAPGEDVKVPSAISYKDGSVTHWGYSIPPEAEPVRWFKLLLLSDLDLPPKVRNHSYLKAARKLLQKLNKDVVDVIADYLQKLWECAMNDIRRALSSSMEGMPFRIIMTVPANWPRDALNSMKKAAQKAGLLDHRGVGLETRLEFVKEPEAAALASFLDGEIRRGRAMGDIVTICDAGGGTVDIATYDLQQVGPPVHLGEYISGDADMCGAIFLDEEFQKYIEAMIGKDKIAKLPRRVQEELMNRWEYNIKRQYQKDTTELVPTMPHEITKAIKSPKNLFRKAKGSKQLSGDAMRFSAEDIRKMFDPVMTSILTLLHEQRVATLKERQRKPDAILLVGGLGSNIFLHQRLEAEFAAKDIELLQPRGPQAWSAVCRGAAIKGATFDDHDDQDLPVVTSYISKAHYGIAYKVPFEASKHSEEDKKFDAATSQELAYNQMRWYVAKGDNVMKGDPVTLSWERYIPESRPCTSFTVKVYESESDTAPSRLNRDVHECEPIVVPIIWKNLIPRDGADGQKFRRIQFNLKLSMLGLGKLDFAAYVEGSLVGRRQVSAKLGDSGLVPQ</sequence>
<protein>
    <recommendedName>
        <fullName evidence="4">Actin-like ATPase domain-containing protein</fullName>
    </recommendedName>
</protein>
<gene>
    <name evidence="2" type="ORF">BDV96DRAFT_647905</name>
</gene>
<dbReference type="Gene3D" id="3.30.420.40">
    <property type="match status" value="1"/>
</dbReference>
<evidence type="ECO:0000313" key="3">
    <source>
        <dbReference type="Proteomes" id="UP000799770"/>
    </source>
</evidence>
<dbReference type="AlphaFoldDB" id="A0A6A5Z5Q4"/>
<dbReference type="EMBL" id="ML977327">
    <property type="protein sequence ID" value="KAF2113651.1"/>
    <property type="molecule type" value="Genomic_DNA"/>
</dbReference>
<dbReference type="InterPro" id="IPR043129">
    <property type="entry name" value="ATPase_NBD"/>
</dbReference>
<dbReference type="PANTHER" id="PTHR14187:SF5">
    <property type="entry name" value="HEAT SHOCK 70 KDA PROTEIN 12A"/>
    <property type="match status" value="1"/>
</dbReference>
<dbReference type="OrthoDB" id="2963168at2759"/>